<dbReference type="EMBL" id="SFBH01000120">
    <property type="protein sequence ID" value="TRU33394.1"/>
    <property type="molecule type" value="Genomic_DNA"/>
</dbReference>
<proteinExistence type="predicted"/>
<name>A0A552EFZ1_MICAE</name>
<gene>
    <name evidence="1" type="ORF">EWV78_15375</name>
</gene>
<organism evidence="1 2">
    <name type="scientific">Microcystis aeruginosa Ma_MB_F_20061100_S20D</name>
    <dbReference type="NCBI Taxonomy" id="2486253"/>
    <lineage>
        <taxon>Bacteria</taxon>
        <taxon>Bacillati</taxon>
        <taxon>Cyanobacteriota</taxon>
        <taxon>Cyanophyceae</taxon>
        <taxon>Oscillatoriophycideae</taxon>
        <taxon>Chroococcales</taxon>
        <taxon>Microcystaceae</taxon>
        <taxon>Microcystis</taxon>
    </lineage>
</organism>
<reference evidence="1 2" key="1">
    <citation type="submission" date="2019-01" db="EMBL/GenBank/DDBJ databases">
        <title>Coherence of Microcystis species and biogeography revealed through population genomics.</title>
        <authorList>
            <person name="Perez-Carrascal O.M."/>
            <person name="Terrat Y."/>
            <person name="Giani A."/>
            <person name="Fortin N."/>
            <person name="Tromas N."/>
            <person name="Shapiro B.J."/>
        </authorList>
    </citation>
    <scope>NUCLEOTIDE SEQUENCE [LARGE SCALE GENOMIC DNA]</scope>
    <source>
        <strain evidence="1">Ma_MB_F_20061100_S20D</strain>
    </source>
</reference>
<protein>
    <submittedName>
        <fullName evidence="1">Uncharacterized protein</fullName>
    </submittedName>
</protein>
<dbReference type="Proteomes" id="UP000315113">
    <property type="component" value="Unassembled WGS sequence"/>
</dbReference>
<dbReference type="AlphaFoldDB" id="A0A552EFZ1"/>
<sequence length="69" mass="7571">MTTQATVIQGTAKEIREALALIPDDEIVRLILGRPSLFIIARKLQHEAATLGMTAAEHDALMASLKDDW</sequence>
<accession>A0A552EFZ1</accession>
<evidence type="ECO:0000313" key="2">
    <source>
        <dbReference type="Proteomes" id="UP000315113"/>
    </source>
</evidence>
<comment type="caution">
    <text evidence="1">The sequence shown here is derived from an EMBL/GenBank/DDBJ whole genome shotgun (WGS) entry which is preliminary data.</text>
</comment>
<evidence type="ECO:0000313" key="1">
    <source>
        <dbReference type="EMBL" id="TRU33394.1"/>
    </source>
</evidence>